<dbReference type="STRING" id="1882918.BCY86_05255"/>
<dbReference type="SUPFAM" id="SSF51344">
    <property type="entry name" value="Epsilon subunit of F1F0-ATP synthase N-terminal domain"/>
    <property type="match status" value="1"/>
</dbReference>
<evidence type="ECO:0000313" key="14">
    <source>
        <dbReference type="Proteomes" id="UP000185544"/>
    </source>
</evidence>
<dbReference type="EMBL" id="CP016908">
    <property type="protein sequence ID" value="APS00152.1"/>
    <property type="molecule type" value="Genomic_DNA"/>
</dbReference>
<evidence type="ECO:0000256" key="4">
    <source>
        <dbReference type="ARBA" id="ARBA00022448"/>
    </source>
</evidence>
<evidence type="ECO:0000259" key="12">
    <source>
        <dbReference type="Pfam" id="PF02823"/>
    </source>
</evidence>
<keyword evidence="9" id="KW-0375">Hydrogen ion transport</keyword>
<evidence type="ECO:0000256" key="10">
    <source>
        <dbReference type="RuleBase" id="RU003656"/>
    </source>
</evidence>
<dbReference type="PANTHER" id="PTHR13822:SF10">
    <property type="entry name" value="ATP SYNTHASE EPSILON CHAIN, CHLOROPLASTIC"/>
    <property type="match status" value="1"/>
</dbReference>
<evidence type="ECO:0000256" key="11">
    <source>
        <dbReference type="SAM" id="MobiDB-lite"/>
    </source>
</evidence>
<keyword evidence="14" id="KW-1185">Reference proteome</keyword>
<keyword evidence="8 9" id="KW-0066">ATP synthesis</keyword>
<dbReference type="GO" id="GO:0012505">
    <property type="term" value="C:endomembrane system"/>
    <property type="evidence" value="ECO:0007669"/>
    <property type="project" value="UniProtKB-SubCell"/>
</dbReference>
<dbReference type="Proteomes" id="UP000185544">
    <property type="component" value="Chromosome"/>
</dbReference>
<proteinExistence type="inferred from homology"/>
<gene>
    <name evidence="9" type="primary">atpC</name>
    <name evidence="13" type="ORF">BCY86_05255</name>
</gene>
<dbReference type="InterPro" id="IPR020546">
    <property type="entry name" value="ATP_synth_F1_dsu/esu_N"/>
</dbReference>
<comment type="similarity">
    <text evidence="3 9 10">Belongs to the ATPase epsilon chain family.</text>
</comment>
<comment type="subunit">
    <text evidence="9 10">F-type ATPases have 2 components, CF(1) - the catalytic core - and CF(0) - the membrane proton channel. CF(1) has five subunits: alpha(3), beta(3), gamma(1), delta(1), epsilon(1). CF(0) has three main subunits: a, b and c.</text>
</comment>
<accession>A0A1L6MXC5</accession>
<keyword evidence="5 9" id="KW-0406">Ion transport</keyword>
<evidence type="ECO:0000313" key="13">
    <source>
        <dbReference type="EMBL" id="APS00152.1"/>
    </source>
</evidence>
<dbReference type="InterPro" id="IPR001469">
    <property type="entry name" value="ATP_synth_F1_dsu/esu"/>
</dbReference>
<evidence type="ECO:0000256" key="7">
    <source>
        <dbReference type="ARBA" id="ARBA00023196"/>
    </source>
</evidence>
<dbReference type="KEGG" id="pabo:BCY86_05255"/>
<evidence type="ECO:0000256" key="2">
    <source>
        <dbReference type="ARBA" id="ARBA00004184"/>
    </source>
</evidence>
<keyword evidence="7 9" id="KW-0139">CF(1)</keyword>
<comment type="function">
    <text evidence="1 9">Produces ATP from ADP in the presence of a proton gradient across the membrane.</text>
</comment>
<evidence type="ECO:0000256" key="1">
    <source>
        <dbReference type="ARBA" id="ARBA00003543"/>
    </source>
</evidence>
<dbReference type="Pfam" id="PF02823">
    <property type="entry name" value="ATP-synt_DE_N"/>
    <property type="match status" value="1"/>
</dbReference>
<comment type="subcellular location">
    <subcellularLocation>
        <location evidence="9">Cell membrane</location>
        <topology evidence="9">Peripheral membrane protein</topology>
    </subcellularLocation>
    <subcellularLocation>
        <location evidence="2">Endomembrane system</location>
        <topology evidence="2">Peripheral membrane protein</topology>
    </subcellularLocation>
</comment>
<keyword evidence="6 9" id="KW-0472">Membrane</keyword>
<dbReference type="NCBIfam" id="TIGR01216">
    <property type="entry name" value="ATP_synt_epsi"/>
    <property type="match status" value="1"/>
</dbReference>
<keyword evidence="9" id="KW-1003">Cell membrane</keyword>
<evidence type="ECO:0000256" key="8">
    <source>
        <dbReference type="ARBA" id="ARBA00023310"/>
    </source>
</evidence>
<dbReference type="CDD" id="cd12152">
    <property type="entry name" value="F1-ATPase_delta"/>
    <property type="match status" value="1"/>
</dbReference>
<feature type="domain" description="ATP synthase F1 complex delta/epsilon subunit N-terminal" evidence="12">
    <location>
        <begin position="13"/>
        <end position="88"/>
    </location>
</feature>
<evidence type="ECO:0000256" key="9">
    <source>
        <dbReference type="HAMAP-Rule" id="MF_00530"/>
    </source>
</evidence>
<dbReference type="InterPro" id="IPR036771">
    <property type="entry name" value="ATPsynth_dsu/esu_N"/>
</dbReference>
<evidence type="ECO:0000256" key="6">
    <source>
        <dbReference type="ARBA" id="ARBA00023136"/>
    </source>
</evidence>
<reference evidence="13 14" key="1">
    <citation type="submission" date="2016-08" db="EMBL/GenBank/DDBJ databases">
        <title>Identification and validation of antigenic proteins from Pajaroellobacter abortibovis using de-novo genome sequence assembly and reverse vaccinology.</title>
        <authorList>
            <person name="Welly B.T."/>
            <person name="Miller M.R."/>
            <person name="Stott J.L."/>
            <person name="Blanchard M.T."/>
            <person name="Islas-Trejo A.D."/>
            <person name="O'Rourke S.M."/>
            <person name="Young A.E."/>
            <person name="Medrano J.F."/>
            <person name="Van Eenennaam A.L."/>
        </authorList>
    </citation>
    <scope>NUCLEOTIDE SEQUENCE [LARGE SCALE GENOMIC DNA]</scope>
    <source>
        <strain evidence="13 14">BTF92-0548A/99-0131</strain>
    </source>
</reference>
<evidence type="ECO:0000256" key="3">
    <source>
        <dbReference type="ARBA" id="ARBA00005712"/>
    </source>
</evidence>
<feature type="compositionally biased region" description="Polar residues" evidence="11">
    <location>
        <begin position="166"/>
        <end position="177"/>
    </location>
</feature>
<dbReference type="Gene3D" id="2.60.15.10">
    <property type="entry name" value="F0F1 ATP synthase delta/epsilon subunit, N-terminal"/>
    <property type="match status" value="1"/>
</dbReference>
<dbReference type="HAMAP" id="MF_00530">
    <property type="entry name" value="ATP_synth_epsil_bac"/>
    <property type="match status" value="1"/>
</dbReference>
<dbReference type="GO" id="GO:0045259">
    <property type="term" value="C:proton-transporting ATP synthase complex"/>
    <property type="evidence" value="ECO:0007669"/>
    <property type="project" value="UniProtKB-KW"/>
</dbReference>
<protein>
    <recommendedName>
        <fullName evidence="9">ATP synthase epsilon chain</fullName>
    </recommendedName>
    <alternativeName>
        <fullName evidence="9">ATP synthase F1 sector epsilon subunit</fullName>
    </alternativeName>
    <alternativeName>
        <fullName evidence="9">F-ATPase epsilon subunit</fullName>
    </alternativeName>
</protein>
<dbReference type="PANTHER" id="PTHR13822">
    <property type="entry name" value="ATP SYNTHASE DELTA/EPSILON CHAIN"/>
    <property type="match status" value="1"/>
</dbReference>
<dbReference type="RefSeq" id="WP_075276817.1">
    <property type="nucleotide sequence ID" value="NZ_CP016908.1"/>
</dbReference>
<name>A0A1L6MXC5_9BACT</name>
<evidence type="ECO:0000256" key="5">
    <source>
        <dbReference type="ARBA" id="ARBA00023065"/>
    </source>
</evidence>
<organism evidence="13 14">
    <name type="scientific">Pajaroellobacter abortibovis</name>
    <dbReference type="NCBI Taxonomy" id="1882918"/>
    <lineage>
        <taxon>Bacteria</taxon>
        <taxon>Pseudomonadati</taxon>
        <taxon>Myxococcota</taxon>
        <taxon>Polyangia</taxon>
        <taxon>Polyangiales</taxon>
        <taxon>Polyangiaceae</taxon>
    </lineage>
</organism>
<dbReference type="GO" id="GO:0005886">
    <property type="term" value="C:plasma membrane"/>
    <property type="evidence" value="ECO:0007669"/>
    <property type="project" value="UniProtKB-SubCell"/>
</dbReference>
<feature type="region of interest" description="Disordered" evidence="11">
    <location>
        <begin position="150"/>
        <end position="177"/>
    </location>
</feature>
<dbReference type="GO" id="GO:0005524">
    <property type="term" value="F:ATP binding"/>
    <property type="evidence" value="ECO:0007669"/>
    <property type="project" value="UniProtKB-UniRule"/>
</dbReference>
<sequence length="177" mass="19939">MQVDGKKKENKIQIEILTPHGQTLSVQVDEVTIPSTEGELGLLPGHRPIMAVLKGGIVTYLQEKETKRVSVRGGFARAEDGKLLLMTDNWVQREEIDPVQVRKKLMEIQLKWEQDEHLRGSKGPLSAQEREALMEEHHWLAIQLELHGDPAPPRINSYEEPIPSSVIPQESSTSSEP</sequence>
<keyword evidence="4 9" id="KW-0813">Transport</keyword>
<dbReference type="AlphaFoldDB" id="A0A1L6MXC5"/>
<dbReference type="OrthoDB" id="9799969at2"/>
<dbReference type="GO" id="GO:0046933">
    <property type="term" value="F:proton-transporting ATP synthase activity, rotational mechanism"/>
    <property type="evidence" value="ECO:0007669"/>
    <property type="project" value="UniProtKB-UniRule"/>
</dbReference>